<dbReference type="EMBL" id="UYRV01002016">
    <property type="protein sequence ID" value="VDK47931.1"/>
    <property type="molecule type" value="Genomic_DNA"/>
</dbReference>
<comment type="cofactor">
    <cofactor evidence="1">
        <name>Zn(2+)</name>
        <dbReference type="ChEBI" id="CHEBI:29105"/>
    </cofactor>
</comment>
<keyword evidence="5" id="KW-0560">Oxidoreductase</keyword>
<evidence type="ECO:0000313" key="7">
    <source>
        <dbReference type="EMBL" id="VDK47931.1"/>
    </source>
</evidence>
<evidence type="ECO:0000256" key="2">
    <source>
        <dbReference type="ARBA" id="ARBA00008072"/>
    </source>
</evidence>
<reference evidence="7 8" key="1">
    <citation type="submission" date="2018-11" db="EMBL/GenBank/DDBJ databases">
        <authorList>
            <consortium name="Pathogen Informatics"/>
        </authorList>
    </citation>
    <scope>NUCLEOTIDE SEQUENCE [LARGE SCALE GENOMIC DNA]</scope>
</reference>
<sequence length="228" mass="25047">HCKIVIRVRRVIACTYKPAPSFTSRPTVSHCSQEIFRLPENVTFDEAAMLEPLAVAVHACRRAEIEVGESVLVQGAGSVGTLCMMTIVITDLEQRKLDVAKTVGADHTSVEDVKRSVINCLKCEPDVTIECTGAQSCLESSISVTGRIVMVGLGHPRVEVPLINCCLREVDIRGSFRFANEYPTSLNLLASKKVDISRFTSAHYKLEQVAEALQRTQKGDVVKVFVQC</sequence>
<dbReference type="GO" id="GO:0003939">
    <property type="term" value="F:L-iditol 2-dehydrogenase (NAD+) activity"/>
    <property type="evidence" value="ECO:0007669"/>
    <property type="project" value="TreeGrafter"/>
</dbReference>
<evidence type="ECO:0000259" key="6">
    <source>
        <dbReference type="Pfam" id="PF00107"/>
    </source>
</evidence>
<evidence type="ECO:0000256" key="1">
    <source>
        <dbReference type="ARBA" id="ARBA00001947"/>
    </source>
</evidence>
<accession>A0A3P6RX51</accession>
<feature type="non-terminal residue" evidence="7">
    <location>
        <position position="1"/>
    </location>
</feature>
<dbReference type="AlphaFoldDB" id="A0A3P6RX51"/>
<gene>
    <name evidence="7" type="ORF">CGOC_LOCUS1154</name>
</gene>
<dbReference type="Gene3D" id="3.90.180.10">
    <property type="entry name" value="Medium-chain alcohol dehydrogenases, catalytic domain"/>
    <property type="match status" value="1"/>
</dbReference>
<comment type="similarity">
    <text evidence="2">Belongs to the zinc-containing alcohol dehydrogenase family.</text>
</comment>
<dbReference type="Proteomes" id="UP000271889">
    <property type="component" value="Unassembled WGS sequence"/>
</dbReference>
<dbReference type="OrthoDB" id="1879366at2759"/>
<evidence type="ECO:0000256" key="3">
    <source>
        <dbReference type="ARBA" id="ARBA00022723"/>
    </source>
</evidence>
<feature type="domain" description="Alcohol dehydrogenase-like C-terminal" evidence="6">
    <location>
        <begin position="75"/>
        <end position="190"/>
    </location>
</feature>
<evidence type="ECO:0000256" key="4">
    <source>
        <dbReference type="ARBA" id="ARBA00022833"/>
    </source>
</evidence>
<protein>
    <recommendedName>
        <fullName evidence="6">Alcohol dehydrogenase-like C-terminal domain-containing protein</fullName>
    </recommendedName>
</protein>
<proteinExistence type="inferred from homology"/>
<name>A0A3P6RX51_CYLGO</name>
<dbReference type="InterPro" id="IPR013149">
    <property type="entry name" value="ADH-like_C"/>
</dbReference>
<dbReference type="Gene3D" id="3.40.50.720">
    <property type="entry name" value="NAD(P)-binding Rossmann-like Domain"/>
    <property type="match status" value="1"/>
</dbReference>
<organism evidence="7 8">
    <name type="scientific">Cylicostephanus goldi</name>
    <name type="common">Nematode worm</name>
    <dbReference type="NCBI Taxonomy" id="71465"/>
    <lineage>
        <taxon>Eukaryota</taxon>
        <taxon>Metazoa</taxon>
        <taxon>Ecdysozoa</taxon>
        <taxon>Nematoda</taxon>
        <taxon>Chromadorea</taxon>
        <taxon>Rhabditida</taxon>
        <taxon>Rhabditina</taxon>
        <taxon>Rhabditomorpha</taxon>
        <taxon>Strongyloidea</taxon>
        <taxon>Strongylidae</taxon>
        <taxon>Cylicostephanus</taxon>
    </lineage>
</organism>
<evidence type="ECO:0000313" key="8">
    <source>
        <dbReference type="Proteomes" id="UP000271889"/>
    </source>
</evidence>
<keyword evidence="8" id="KW-1185">Reference proteome</keyword>
<dbReference type="GO" id="GO:0046872">
    <property type="term" value="F:metal ion binding"/>
    <property type="evidence" value="ECO:0007669"/>
    <property type="project" value="UniProtKB-KW"/>
</dbReference>
<keyword evidence="4" id="KW-0862">Zinc</keyword>
<dbReference type="SUPFAM" id="SSF51735">
    <property type="entry name" value="NAD(P)-binding Rossmann-fold domains"/>
    <property type="match status" value="1"/>
</dbReference>
<dbReference type="GO" id="GO:0006062">
    <property type="term" value="P:sorbitol catabolic process"/>
    <property type="evidence" value="ECO:0007669"/>
    <property type="project" value="TreeGrafter"/>
</dbReference>
<dbReference type="Pfam" id="PF00107">
    <property type="entry name" value="ADH_zinc_N"/>
    <property type="match status" value="1"/>
</dbReference>
<dbReference type="PANTHER" id="PTHR43161">
    <property type="entry name" value="SORBITOL DEHYDROGENASE"/>
    <property type="match status" value="1"/>
</dbReference>
<keyword evidence="3" id="KW-0479">Metal-binding</keyword>
<dbReference type="InterPro" id="IPR036291">
    <property type="entry name" value="NAD(P)-bd_dom_sf"/>
</dbReference>
<evidence type="ECO:0000256" key="5">
    <source>
        <dbReference type="ARBA" id="ARBA00023002"/>
    </source>
</evidence>
<dbReference type="PANTHER" id="PTHR43161:SF9">
    <property type="entry name" value="SORBITOL DEHYDROGENASE"/>
    <property type="match status" value="1"/>
</dbReference>